<keyword evidence="4" id="KW-0328">Glycosyltransferase</keyword>
<feature type="transmembrane region" description="Helical" evidence="10">
    <location>
        <begin position="164"/>
        <end position="181"/>
    </location>
</feature>
<accession>A0A1F4VAH7</accession>
<evidence type="ECO:0000256" key="5">
    <source>
        <dbReference type="ARBA" id="ARBA00022679"/>
    </source>
</evidence>
<reference evidence="12 13" key="1">
    <citation type="journal article" date="2016" name="Nat. Commun.">
        <title>Thousands of microbial genomes shed light on interconnected biogeochemical processes in an aquifer system.</title>
        <authorList>
            <person name="Anantharaman K."/>
            <person name="Brown C.T."/>
            <person name="Hug L.A."/>
            <person name="Sharon I."/>
            <person name="Castelle C.J."/>
            <person name="Probst A.J."/>
            <person name="Thomas B.C."/>
            <person name="Singh A."/>
            <person name="Wilkins M.J."/>
            <person name="Karaoz U."/>
            <person name="Brodie E.L."/>
            <person name="Williams K.H."/>
            <person name="Hubbard S.S."/>
            <person name="Banfield J.F."/>
        </authorList>
    </citation>
    <scope>NUCLEOTIDE SEQUENCE [LARGE SCALE GENOMIC DNA]</scope>
</reference>
<dbReference type="InterPro" id="IPR005599">
    <property type="entry name" value="GPI_mannosylTrfase"/>
</dbReference>
<keyword evidence="9 10" id="KW-0472">Membrane</keyword>
<feature type="transmembrane region" description="Helical" evidence="10">
    <location>
        <begin position="277"/>
        <end position="301"/>
    </location>
</feature>
<sequence length="523" mass="60265">MKSVLNINKQLVLLFLIIGSIGLFFRLYHIEFGLPHSFHADEPEITEPAIKYTYEFFNIIRNNDWYKLIPVSFVYGTFPVYFFTVFTMAFSKSLNILNVPFDKTSIFIFLRIVNSTVSFLIVPIGTLLYYKLFKDKLGALISALFLAFNWKLIVLSHYVNNDTILTLLTLLCVLMLFKYYEKGRDTKFTVLSGIFFGLALGTKITALMSLPAFALPFVLKKDYKSLLGFLLISFGAFAASNPFSVILVGDFKNRIIEMLFREGGLVFDSADYSVTKYISALAGLTTTGVFLASMFGGVLAIKKYNNKTTLILILNIIIYLIFFTIQSRKIDRWIIPVLPFIIIFSSYFFSWIIHSLKPYHKLKIATVTLFFGIILSHYFYFTLLLLSQYQKDTPKSAAYLWMKDKVEITDTVLAITEEGLDPMNKIPGSTVIQFNVYEADSAQYSYPPDANLFKYIVIASKPMSYYKNEVVKQKYPIYFKRWNEFEISLFNSKDFEMIKEFTLTKPNLTNLSDVYIFKNLNAL</sequence>
<evidence type="ECO:0000313" key="12">
    <source>
        <dbReference type="EMBL" id="OGC53653.1"/>
    </source>
</evidence>
<dbReference type="InterPro" id="IPR038731">
    <property type="entry name" value="RgtA/B/C-like"/>
</dbReference>
<name>A0A1F4VAH7_UNCKA</name>
<feature type="transmembrane region" description="Helical" evidence="10">
    <location>
        <begin position="12"/>
        <end position="28"/>
    </location>
</feature>
<feature type="transmembrane region" description="Helical" evidence="10">
    <location>
        <begin position="188"/>
        <end position="214"/>
    </location>
</feature>
<protein>
    <recommendedName>
        <fullName evidence="11">Glycosyltransferase RgtA/B/C/D-like domain-containing protein</fullName>
    </recommendedName>
</protein>
<feature type="transmembrane region" description="Helical" evidence="10">
    <location>
        <begin position="333"/>
        <end position="352"/>
    </location>
</feature>
<feature type="transmembrane region" description="Helical" evidence="10">
    <location>
        <begin position="106"/>
        <end position="130"/>
    </location>
</feature>
<evidence type="ECO:0000256" key="6">
    <source>
        <dbReference type="ARBA" id="ARBA00022692"/>
    </source>
</evidence>
<feature type="transmembrane region" description="Helical" evidence="10">
    <location>
        <begin position="364"/>
        <end position="386"/>
    </location>
</feature>
<feature type="transmembrane region" description="Helical" evidence="10">
    <location>
        <begin position="226"/>
        <end position="248"/>
    </location>
</feature>
<comment type="caution">
    <text evidence="12">The sequence shown here is derived from an EMBL/GenBank/DDBJ whole genome shotgun (WGS) entry which is preliminary data.</text>
</comment>
<evidence type="ECO:0000256" key="3">
    <source>
        <dbReference type="ARBA" id="ARBA00022475"/>
    </source>
</evidence>
<evidence type="ECO:0000256" key="2">
    <source>
        <dbReference type="ARBA" id="ARBA00004651"/>
    </source>
</evidence>
<evidence type="ECO:0000256" key="10">
    <source>
        <dbReference type="SAM" id="Phobius"/>
    </source>
</evidence>
<feature type="domain" description="Glycosyltransferase RgtA/B/C/D-like" evidence="11">
    <location>
        <begin position="115"/>
        <end position="226"/>
    </location>
</feature>
<feature type="transmembrane region" description="Helical" evidence="10">
    <location>
        <begin position="65"/>
        <end position="86"/>
    </location>
</feature>
<comment type="subcellular location">
    <subcellularLocation>
        <location evidence="2">Cell membrane</location>
        <topology evidence="2">Multi-pass membrane protein</topology>
    </subcellularLocation>
    <subcellularLocation>
        <location evidence="1">Endoplasmic reticulum membrane</location>
    </subcellularLocation>
</comment>
<evidence type="ECO:0000256" key="1">
    <source>
        <dbReference type="ARBA" id="ARBA00004586"/>
    </source>
</evidence>
<evidence type="ECO:0000259" key="11">
    <source>
        <dbReference type="Pfam" id="PF13231"/>
    </source>
</evidence>
<dbReference type="GO" id="GO:0016763">
    <property type="term" value="F:pentosyltransferase activity"/>
    <property type="evidence" value="ECO:0007669"/>
    <property type="project" value="TreeGrafter"/>
</dbReference>
<proteinExistence type="predicted"/>
<evidence type="ECO:0000256" key="9">
    <source>
        <dbReference type="ARBA" id="ARBA00023136"/>
    </source>
</evidence>
<dbReference type="Pfam" id="PF13231">
    <property type="entry name" value="PMT_2"/>
    <property type="match status" value="1"/>
</dbReference>
<keyword evidence="6 10" id="KW-0812">Transmembrane</keyword>
<dbReference type="STRING" id="1802620.A3D91_04405"/>
<evidence type="ECO:0000256" key="7">
    <source>
        <dbReference type="ARBA" id="ARBA00022824"/>
    </source>
</evidence>
<dbReference type="Proteomes" id="UP000178127">
    <property type="component" value="Unassembled WGS sequence"/>
</dbReference>
<keyword evidence="5" id="KW-0808">Transferase</keyword>
<gene>
    <name evidence="12" type="ORF">A3D91_04405</name>
</gene>
<organism evidence="12 13">
    <name type="scientific">candidate division WWE3 bacterium RIFCSPHIGHO2_02_FULL_38_14</name>
    <dbReference type="NCBI Taxonomy" id="1802620"/>
    <lineage>
        <taxon>Bacteria</taxon>
        <taxon>Katanobacteria</taxon>
    </lineage>
</organism>
<keyword evidence="7" id="KW-0256">Endoplasmic reticulum</keyword>
<evidence type="ECO:0000256" key="4">
    <source>
        <dbReference type="ARBA" id="ARBA00022676"/>
    </source>
</evidence>
<feature type="transmembrane region" description="Helical" evidence="10">
    <location>
        <begin position="137"/>
        <end position="158"/>
    </location>
</feature>
<dbReference type="PANTHER" id="PTHR33908:SF11">
    <property type="entry name" value="MEMBRANE PROTEIN"/>
    <property type="match status" value="1"/>
</dbReference>
<dbReference type="AlphaFoldDB" id="A0A1F4VAH7"/>
<dbReference type="GO" id="GO:0005886">
    <property type="term" value="C:plasma membrane"/>
    <property type="evidence" value="ECO:0007669"/>
    <property type="project" value="UniProtKB-SubCell"/>
</dbReference>
<dbReference type="EMBL" id="MEVD01000013">
    <property type="protein sequence ID" value="OGC53653.1"/>
    <property type="molecule type" value="Genomic_DNA"/>
</dbReference>
<evidence type="ECO:0000256" key="8">
    <source>
        <dbReference type="ARBA" id="ARBA00022989"/>
    </source>
</evidence>
<dbReference type="GO" id="GO:0009103">
    <property type="term" value="P:lipopolysaccharide biosynthetic process"/>
    <property type="evidence" value="ECO:0007669"/>
    <property type="project" value="UniProtKB-ARBA"/>
</dbReference>
<dbReference type="InterPro" id="IPR050297">
    <property type="entry name" value="LipidA_mod_glycosyltrf_83"/>
</dbReference>
<feature type="transmembrane region" description="Helical" evidence="10">
    <location>
        <begin position="307"/>
        <end position="326"/>
    </location>
</feature>
<dbReference type="Pfam" id="PF03901">
    <property type="entry name" value="Glyco_transf_22"/>
    <property type="match status" value="1"/>
</dbReference>
<dbReference type="PANTHER" id="PTHR33908">
    <property type="entry name" value="MANNOSYLTRANSFERASE YKCB-RELATED"/>
    <property type="match status" value="1"/>
</dbReference>
<evidence type="ECO:0000313" key="13">
    <source>
        <dbReference type="Proteomes" id="UP000178127"/>
    </source>
</evidence>
<keyword evidence="8 10" id="KW-1133">Transmembrane helix</keyword>
<keyword evidence="3" id="KW-1003">Cell membrane</keyword>